<dbReference type="GO" id="GO:0016020">
    <property type="term" value="C:membrane"/>
    <property type="evidence" value="ECO:0007669"/>
    <property type="project" value="TreeGrafter"/>
</dbReference>
<evidence type="ECO:0000256" key="1">
    <source>
        <dbReference type="ARBA" id="ARBA00010136"/>
    </source>
</evidence>
<dbReference type="InterPro" id="IPR024571">
    <property type="entry name" value="ERAP1-like_C_dom"/>
</dbReference>
<dbReference type="GO" id="GO:0070006">
    <property type="term" value="F:metalloaminopeptidase activity"/>
    <property type="evidence" value="ECO:0007669"/>
    <property type="project" value="TreeGrafter"/>
</dbReference>
<evidence type="ECO:0000259" key="2">
    <source>
        <dbReference type="Pfam" id="PF11838"/>
    </source>
</evidence>
<sequence>MFLGYYQCPHNFEVDASSIPGVQIPAINDEPLIVNANSNTFARVQYDDITFNKIIDGLNQRYFQLSSETLIRMINDEIALVHRNELLNGQTSYLRSMKLVAGALINNNTNSAAVFQAAKSLIDEMIRLGIDMAEKDLFENYFQTILGNFYQNTHWEGNGTDDWNNNVLRERLLLYSVYFSIGDARRSAAFRFNNLYAKCGSAGSWVACNDVSPDLRPAIYCGAVITDNGTVFSNMTRLLHNVQQEPSPSQQERSALMEGMACTHRVADLRKYIILATASEKGRPEDLQYLIRNSMASDVLYDIVKNMLATISIKPNGLENALKAMTYNWFTPERIEMKKGSICKRY</sequence>
<dbReference type="PANTHER" id="PTHR11533:SF293">
    <property type="entry name" value="AMINOPEPTIDASE-2-RELATED"/>
    <property type="match status" value="1"/>
</dbReference>
<dbReference type="Gene3D" id="1.25.50.20">
    <property type="match status" value="1"/>
</dbReference>
<feature type="domain" description="ERAP1-like C-terminal" evidence="2">
    <location>
        <begin position="32"/>
        <end position="335"/>
    </location>
</feature>
<name>A0A914QQJ7_9BILA</name>
<evidence type="ECO:0000313" key="4">
    <source>
        <dbReference type="WBParaSite" id="PDA_v2.g5706.t1"/>
    </source>
</evidence>
<protein>
    <submittedName>
        <fullName evidence="4">ERAP1-like C-terminal domain-containing protein</fullName>
    </submittedName>
</protein>
<dbReference type="AlphaFoldDB" id="A0A914QQJ7"/>
<dbReference type="GO" id="GO:0005615">
    <property type="term" value="C:extracellular space"/>
    <property type="evidence" value="ECO:0007669"/>
    <property type="project" value="TreeGrafter"/>
</dbReference>
<dbReference type="Proteomes" id="UP000887578">
    <property type="component" value="Unplaced"/>
</dbReference>
<keyword evidence="3" id="KW-1185">Reference proteome</keyword>
<reference evidence="4" key="1">
    <citation type="submission" date="2022-11" db="UniProtKB">
        <authorList>
            <consortium name="WormBaseParasite"/>
        </authorList>
    </citation>
    <scope>IDENTIFICATION</scope>
</reference>
<dbReference type="InterPro" id="IPR050344">
    <property type="entry name" value="Peptidase_M1_aminopeptidases"/>
</dbReference>
<dbReference type="WBParaSite" id="PDA_v2.g5706.t1">
    <property type="protein sequence ID" value="PDA_v2.g5706.t1"/>
    <property type="gene ID" value="PDA_v2.g5706"/>
</dbReference>
<dbReference type="GO" id="GO:0043171">
    <property type="term" value="P:peptide catabolic process"/>
    <property type="evidence" value="ECO:0007669"/>
    <property type="project" value="TreeGrafter"/>
</dbReference>
<accession>A0A914QQJ7</accession>
<dbReference type="GO" id="GO:0006508">
    <property type="term" value="P:proteolysis"/>
    <property type="evidence" value="ECO:0007669"/>
    <property type="project" value="TreeGrafter"/>
</dbReference>
<dbReference type="GO" id="GO:0042277">
    <property type="term" value="F:peptide binding"/>
    <property type="evidence" value="ECO:0007669"/>
    <property type="project" value="TreeGrafter"/>
</dbReference>
<comment type="similarity">
    <text evidence="1">Belongs to the peptidase M1 family.</text>
</comment>
<dbReference type="Pfam" id="PF11838">
    <property type="entry name" value="ERAP1_C"/>
    <property type="match status" value="1"/>
</dbReference>
<organism evidence="3 4">
    <name type="scientific">Panagrolaimus davidi</name>
    <dbReference type="NCBI Taxonomy" id="227884"/>
    <lineage>
        <taxon>Eukaryota</taxon>
        <taxon>Metazoa</taxon>
        <taxon>Ecdysozoa</taxon>
        <taxon>Nematoda</taxon>
        <taxon>Chromadorea</taxon>
        <taxon>Rhabditida</taxon>
        <taxon>Tylenchina</taxon>
        <taxon>Panagrolaimomorpha</taxon>
        <taxon>Panagrolaimoidea</taxon>
        <taxon>Panagrolaimidae</taxon>
        <taxon>Panagrolaimus</taxon>
    </lineage>
</organism>
<dbReference type="PANTHER" id="PTHR11533">
    <property type="entry name" value="PROTEASE M1 ZINC METALLOPROTEASE"/>
    <property type="match status" value="1"/>
</dbReference>
<evidence type="ECO:0000313" key="3">
    <source>
        <dbReference type="Proteomes" id="UP000887578"/>
    </source>
</evidence>
<dbReference type="GO" id="GO:0005737">
    <property type="term" value="C:cytoplasm"/>
    <property type="evidence" value="ECO:0007669"/>
    <property type="project" value="TreeGrafter"/>
</dbReference>
<proteinExistence type="inferred from homology"/>
<dbReference type="GO" id="GO:0008270">
    <property type="term" value="F:zinc ion binding"/>
    <property type="evidence" value="ECO:0007669"/>
    <property type="project" value="TreeGrafter"/>
</dbReference>